<evidence type="ECO:0000313" key="12">
    <source>
        <dbReference type="Proteomes" id="UP000070544"/>
    </source>
</evidence>
<dbReference type="InterPro" id="IPR008927">
    <property type="entry name" value="6-PGluconate_DH-like_C_sf"/>
</dbReference>
<feature type="active site" evidence="8">
    <location>
        <position position="161"/>
    </location>
</feature>
<dbReference type="InterPro" id="IPR029154">
    <property type="entry name" value="HIBADH-like_NADP-bd"/>
</dbReference>
<dbReference type="PIRSF" id="PIRSF000103">
    <property type="entry name" value="HIBADH"/>
    <property type="match status" value="1"/>
</dbReference>
<dbReference type="FunFam" id="1.10.1040.10:FF:000006">
    <property type="entry name" value="3-hydroxyisobutyrate dehydrogenase"/>
    <property type="match status" value="1"/>
</dbReference>
<dbReference type="PANTHER" id="PTHR22981:SF7">
    <property type="entry name" value="3-HYDROXYISOBUTYRATE DEHYDROGENASE, MITOCHONDRIAL"/>
    <property type="match status" value="1"/>
</dbReference>
<dbReference type="GO" id="GO:0005739">
    <property type="term" value="C:mitochondrion"/>
    <property type="evidence" value="ECO:0007669"/>
    <property type="project" value="TreeGrafter"/>
</dbReference>
<evidence type="ECO:0000256" key="7">
    <source>
        <dbReference type="ARBA" id="ARBA00049197"/>
    </source>
</evidence>
<feature type="domain" description="6-phosphogluconate dehydrogenase NADP-binding" evidence="9">
    <location>
        <begin position="1"/>
        <end position="149"/>
    </location>
</feature>
<evidence type="ECO:0000256" key="1">
    <source>
        <dbReference type="ARBA" id="ARBA00005109"/>
    </source>
</evidence>
<dbReference type="OrthoDB" id="435038at2759"/>
<comment type="similarity">
    <text evidence="2">Belongs to the HIBADH-related family. 3-hydroxyisobutyrate dehydrogenase subfamily.</text>
</comment>
<comment type="pathway">
    <text evidence="1">Amino-acid degradation; L-valine degradation.</text>
</comment>
<dbReference type="UniPathway" id="UPA00362"/>
<dbReference type="EMBL" id="KQ965743">
    <property type="protein sequence ID" value="KXS18134.1"/>
    <property type="molecule type" value="Genomic_DNA"/>
</dbReference>
<sequence>MAANLQRHVAASNGTLFINDVSSNTSRRFADQHKATIASPTEIVENCDVVITMLPGPQQVKTLYRDMAKAAKKNQLFIDSSTIDATTIIEASEWMSEQGAFAVDAPVSGGTGGASNGTLTFMVGAPTTPADFFSSRVEPILKPMAGKIWNCGTVGSGQTAKIANNMILGVSMIAVSEAMNLGIRSGVDSKVLTQIINSSSGRCWSSDTYNPVPGVMDGVPSARNYEGGFGVKLMNKDLGLALEAARATNSTCLMGSVAWQVYTQLSSGSETSTKDFSIVYKWLNDNFKQ</sequence>
<comment type="catalytic activity">
    <reaction evidence="7">
        <text>3-hydroxy-2-methylpropanoate + NAD(+) = 2-methyl-3-oxopropanoate + NADH + H(+)</text>
        <dbReference type="Rhea" id="RHEA:17681"/>
        <dbReference type="ChEBI" id="CHEBI:11805"/>
        <dbReference type="ChEBI" id="CHEBI:15378"/>
        <dbReference type="ChEBI" id="CHEBI:57540"/>
        <dbReference type="ChEBI" id="CHEBI:57700"/>
        <dbReference type="ChEBI" id="CHEBI:57945"/>
        <dbReference type="EC" id="1.1.1.31"/>
    </reaction>
</comment>
<dbReference type="OMA" id="NSTGRCW"/>
<dbReference type="Pfam" id="PF03446">
    <property type="entry name" value="NAD_binding_2"/>
    <property type="match status" value="1"/>
</dbReference>
<dbReference type="InterPro" id="IPR011548">
    <property type="entry name" value="HIBADH"/>
</dbReference>
<dbReference type="AlphaFoldDB" id="A0A139ANC6"/>
<dbReference type="GO" id="GO:0008442">
    <property type="term" value="F:3-hydroxyisobutyrate dehydrogenase activity"/>
    <property type="evidence" value="ECO:0007669"/>
    <property type="project" value="UniProtKB-EC"/>
</dbReference>
<keyword evidence="6" id="KW-0520">NAD</keyword>
<dbReference type="NCBIfam" id="TIGR01692">
    <property type="entry name" value="HIBADH"/>
    <property type="match status" value="1"/>
</dbReference>
<dbReference type="EC" id="1.1.1.31" evidence="3"/>
<dbReference type="InterPro" id="IPR015815">
    <property type="entry name" value="HIBADH-related"/>
</dbReference>
<evidence type="ECO:0000256" key="8">
    <source>
        <dbReference type="PIRSR" id="PIRSR000103-1"/>
    </source>
</evidence>
<proteinExistence type="inferred from homology"/>
<keyword evidence="5" id="KW-0560">Oxidoreductase</keyword>
<protein>
    <recommendedName>
        <fullName evidence="3">3-hydroxyisobutyrate dehydrogenase</fullName>
        <ecNumber evidence="3">1.1.1.31</ecNumber>
    </recommendedName>
</protein>
<dbReference type="PANTHER" id="PTHR22981">
    <property type="entry name" value="3-HYDROXYISOBUTYRATE DEHYDROGENASE-RELATED"/>
    <property type="match status" value="1"/>
</dbReference>
<feature type="domain" description="3-hydroxyisobutyrate dehydrogenase-like NAD-binding" evidence="10">
    <location>
        <begin position="155"/>
        <end position="282"/>
    </location>
</feature>
<evidence type="ECO:0000256" key="6">
    <source>
        <dbReference type="ARBA" id="ARBA00023027"/>
    </source>
</evidence>
<dbReference type="GO" id="GO:0051287">
    <property type="term" value="F:NAD binding"/>
    <property type="evidence" value="ECO:0007669"/>
    <property type="project" value="InterPro"/>
</dbReference>
<evidence type="ECO:0000259" key="10">
    <source>
        <dbReference type="Pfam" id="PF14833"/>
    </source>
</evidence>
<dbReference type="SUPFAM" id="SSF51735">
    <property type="entry name" value="NAD(P)-binding Rossmann-fold domains"/>
    <property type="match status" value="1"/>
</dbReference>
<dbReference type="SUPFAM" id="SSF48179">
    <property type="entry name" value="6-phosphogluconate dehydrogenase C-terminal domain-like"/>
    <property type="match status" value="1"/>
</dbReference>
<dbReference type="InterPro" id="IPR013328">
    <property type="entry name" value="6PGD_dom2"/>
</dbReference>
<dbReference type="Gene3D" id="3.40.50.720">
    <property type="entry name" value="NAD(P)-binding Rossmann-like Domain"/>
    <property type="match status" value="1"/>
</dbReference>
<evidence type="ECO:0000256" key="3">
    <source>
        <dbReference type="ARBA" id="ARBA00012991"/>
    </source>
</evidence>
<organism evidence="11 12">
    <name type="scientific">Gonapodya prolifera (strain JEL478)</name>
    <name type="common">Monoblepharis prolifera</name>
    <dbReference type="NCBI Taxonomy" id="1344416"/>
    <lineage>
        <taxon>Eukaryota</taxon>
        <taxon>Fungi</taxon>
        <taxon>Fungi incertae sedis</taxon>
        <taxon>Chytridiomycota</taxon>
        <taxon>Chytridiomycota incertae sedis</taxon>
        <taxon>Monoblepharidomycetes</taxon>
        <taxon>Monoblepharidales</taxon>
        <taxon>Gonapodyaceae</taxon>
        <taxon>Gonapodya</taxon>
    </lineage>
</organism>
<evidence type="ECO:0000259" key="9">
    <source>
        <dbReference type="Pfam" id="PF03446"/>
    </source>
</evidence>
<keyword evidence="12" id="KW-1185">Reference proteome</keyword>
<dbReference type="Proteomes" id="UP000070544">
    <property type="component" value="Unassembled WGS sequence"/>
</dbReference>
<evidence type="ECO:0000256" key="5">
    <source>
        <dbReference type="ARBA" id="ARBA00023002"/>
    </source>
</evidence>
<dbReference type="GO" id="GO:0006574">
    <property type="term" value="P:L-valine catabolic process"/>
    <property type="evidence" value="ECO:0007669"/>
    <property type="project" value="UniProtKB-UniPathway"/>
</dbReference>
<dbReference type="InterPro" id="IPR006115">
    <property type="entry name" value="6PGDH_NADP-bd"/>
</dbReference>
<dbReference type="GO" id="GO:0050661">
    <property type="term" value="F:NADP binding"/>
    <property type="evidence" value="ECO:0007669"/>
    <property type="project" value="InterPro"/>
</dbReference>
<gene>
    <name evidence="11" type="ORF">M427DRAFT_53969</name>
</gene>
<dbReference type="InterPro" id="IPR036291">
    <property type="entry name" value="NAD(P)-bd_dom_sf"/>
</dbReference>
<evidence type="ECO:0000256" key="2">
    <source>
        <dbReference type="ARBA" id="ARBA00006013"/>
    </source>
</evidence>
<name>A0A139ANC6_GONPJ</name>
<keyword evidence="4" id="KW-0101">Branched-chain amino acid catabolism</keyword>
<dbReference type="Pfam" id="PF14833">
    <property type="entry name" value="NAD_binding_11"/>
    <property type="match status" value="1"/>
</dbReference>
<dbReference type="STRING" id="1344416.A0A139ANC6"/>
<evidence type="ECO:0000256" key="4">
    <source>
        <dbReference type="ARBA" id="ARBA00022456"/>
    </source>
</evidence>
<accession>A0A139ANC6</accession>
<reference evidence="11 12" key="1">
    <citation type="journal article" date="2015" name="Genome Biol. Evol.">
        <title>Phylogenomic analyses indicate that early fungi evolved digesting cell walls of algal ancestors of land plants.</title>
        <authorList>
            <person name="Chang Y."/>
            <person name="Wang S."/>
            <person name="Sekimoto S."/>
            <person name="Aerts A.L."/>
            <person name="Choi C."/>
            <person name="Clum A."/>
            <person name="LaButti K.M."/>
            <person name="Lindquist E.A."/>
            <person name="Yee Ngan C."/>
            <person name="Ohm R.A."/>
            <person name="Salamov A.A."/>
            <person name="Grigoriev I.V."/>
            <person name="Spatafora J.W."/>
            <person name="Berbee M.L."/>
        </authorList>
    </citation>
    <scope>NUCLEOTIDE SEQUENCE [LARGE SCALE GENOMIC DNA]</scope>
    <source>
        <strain evidence="11 12">JEL478</strain>
    </source>
</reference>
<dbReference type="Gene3D" id="1.10.1040.10">
    <property type="entry name" value="N-(1-d-carboxylethyl)-l-norvaline Dehydrogenase, domain 2"/>
    <property type="match status" value="1"/>
</dbReference>
<evidence type="ECO:0000313" key="11">
    <source>
        <dbReference type="EMBL" id="KXS18134.1"/>
    </source>
</evidence>